<protein>
    <submittedName>
        <fullName evidence="2">Uncharacterized protein</fullName>
    </submittedName>
</protein>
<evidence type="ECO:0000313" key="2">
    <source>
        <dbReference type="EMBL" id="KAH3821009.1"/>
    </source>
</evidence>
<name>A0A9D4GT48_DREPO</name>
<dbReference type="EMBL" id="JAIWYP010000005">
    <property type="protein sequence ID" value="KAH3821009.1"/>
    <property type="molecule type" value="Genomic_DNA"/>
</dbReference>
<evidence type="ECO:0000256" key="1">
    <source>
        <dbReference type="SAM" id="MobiDB-lite"/>
    </source>
</evidence>
<reference evidence="2" key="2">
    <citation type="submission" date="2020-11" db="EMBL/GenBank/DDBJ databases">
        <authorList>
            <person name="McCartney M.A."/>
            <person name="Auch B."/>
            <person name="Kono T."/>
            <person name="Mallez S."/>
            <person name="Becker A."/>
            <person name="Gohl D.M."/>
            <person name="Silverstein K.A.T."/>
            <person name="Koren S."/>
            <person name="Bechman K.B."/>
            <person name="Herman A."/>
            <person name="Abrahante J.E."/>
            <person name="Garbe J."/>
        </authorList>
    </citation>
    <scope>NUCLEOTIDE SEQUENCE</scope>
    <source>
        <strain evidence="2">Duluth1</strain>
        <tissue evidence="2">Whole animal</tissue>
    </source>
</reference>
<gene>
    <name evidence="2" type="ORF">DPMN_122764</name>
</gene>
<accession>A0A9D4GT48</accession>
<comment type="caution">
    <text evidence="2">The sequence shown here is derived from an EMBL/GenBank/DDBJ whole genome shotgun (WGS) entry which is preliminary data.</text>
</comment>
<sequence>MIWQKLKTASPTGGHVFQRIGTTFEINQYIIKTNILTNFELSRDFIETKLLTKFHEDGTRNQMLTDGRTDIGRTKTGHKSSPEQSFNEDWPINVLQNPYKENWKTEQPPWGPCFQETQTIFELGPDIIRTNFLTKFHENWKIHLTSRVKSAKSPGSHVFHRTRTIFRKLEHVVLR</sequence>
<dbReference type="AlphaFoldDB" id="A0A9D4GT48"/>
<reference evidence="2" key="1">
    <citation type="journal article" date="2019" name="bioRxiv">
        <title>The Genome of the Zebra Mussel, Dreissena polymorpha: A Resource for Invasive Species Research.</title>
        <authorList>
            <person name="McCartney M.A."/>
            <person name="Auch B."/>
            <person name="Kono T."/>
            <person name="Mallez S."/>
            <person name="Zhang Y."/>
            <person name="Obille A."/>
            <person name="Becker A."/>
            <person name="Abrahante J.E."/>
            <person name="Garbe J."/>
            <person name="Badalamenti J.P."/>
            <person name="Herman A."/>
            <person name="Mangelson H."/>
            <person name="Liachko I."/>
            <person name="Sullivan S."/>
            <person name="Sone E.D."/>
            <person name="Koren S."/>
            <person name="Silverstein K.A.T."/>
            <person name="Beckman K.B."/>
            <person name="Gohl D.M."/>
        </authorList>
    </citation>
    <scope>NUCLEOTIDE SEQUENCE</scope>
    <source>
        <strain evidence="2">Duluth1</strain>
        <tissue evidence="2">Whole animal</tissue>
    </source>
</reference>
<dbReference type="Proteomes" id="UP000828390">
    <property type="component" value="Unassembled WGS sequence"/>
</dbReference>
<organism evidence="2 3">
    <name type="scientific">Dreissena polymorpha</name>
    <name type="common">Zebra mussel</name>
    <name type="synonym">Mytilus polymorpha</name>
    <dbReference type="NCBI Taxonomy" id="45954"/>
    <lineage>
        <taxon>Eukaryota</taxon>
        <taxon>Metazoa</taxon>
        <taxon>Spiralia</taxon>
        <taxon>Lophotrochozoa</taxon>
        <taxon>Mollusca</taxon>
        <taxon>Bivalvia</taxon>
        <taxon>Autobranchia</taxon>
        <taxon>Heteroconchia</taxon>
        <taxon>Euheterodonta</taxon>
        <taxon>Imparidentia</taxon>
        <taxon>Neoheterodontei</taxon>
        <taxon>Myida</taxon>
        <taxon>Dreissenoidea</taxon>
        <taxon>Dreissenidae</taxon>
        <taxon>Dreissena</taxon>
    </lineage>
</organism>
<feature type="region of interest" description="Disordered" evidence="1">
    <location>
        <begin position="62"/>
        <end position="87"/>
    </location>
</feature>
<proteinExistence type="predicted"/>
<keyword evidence="3" id="KW-1185">Reference proteome</keyword>
<evidence type="ECO:0000313" key="3">
    <source>
        <dbReference type="Proteomes" id="UP000828390"/>
    </source>
</evidence>